<proteinExistence type="inferred from homology"/>
<comment type="similarity">
    <text evidence="2 11">Belongs to the HisA/HisF family.</text>
</comment>
<dbReference type="InterPro" id="IPR004651">
    <property type="entry name" value="HisF"/>
</dbReference>
<sequence length="255" mass="27432">MFRPRVIPVLLLKNKGLVKSVKFDNYRYIGDPINAVRIFNDLKADELVFLDILATREKRCIDLGFVRAVGDEANMPFAVGGGIQTIQQIKEIINAGAEKVVINSFAVREPGFIREAADEFGSSTVVVSIDIKKKFLGKQQVYTEAGSRSTGLDPIGWAQQMEANGAGELMVTAIDHDGMMQGYDLPLIQAMAAAVTIPVVAAGGAGQLTDFTAAIKTGRASAVAAGSLFVYHGARKAVLVNYPKNDELLNLFSPV</sequence>
<comment type="pathway">
    <text evidence="1">Amino-acid biosynthesis; L-histidine biosynthesis; L-histidine from 5-phospho-alpha-D-ribose 1-diphosphate: step 5/9.</text>
</comment>
<dbReference type="InterPro" id="IPR006062">
    <property type="entry name" value="His_biosynth"/>
</dbReference>
<comment type="subunit">
    <text evidence="3">Heterodimer of HisH and HisF.</text>
</comment>
<evidence type="ECO:0000313" key="12">
    <source>
        <dbReference type="EMBL" id="SOD81261.1"/>
    </source>
</evidence>
<dbReference type="GO" id="GO:0000107">
    <property type="term" value="F:imidazoleglycerol-phosphate synthase activity"/>
    <property type="evidence" value="ECO:0007669"/>
    <property type="project" value="InterPro"/>
</dbReference>
<dbReference type="InterPro" id="IPR013785">
    <property type="entry name" value="Aldolase_TIM"/>
</dbReference>
<comment type="catalytic activity">
    <reaction evidence="10">
        <text>5-[(5-phospho-1-deoxy-D-ribulos-1-ylimino)methylamino]-1-(5-phospho-beta-D-ribosyl)imidazole-4-carboxamide + L-glutamine = D-erythro-1-(imidazol-4-yl)glycerol 3-phosphate + 5-amino-1-(5-phospho-beta-D-ribosyl)imidazole-4-carboxamide + L-glutamate + H(+)</text>
        <dbReference type="Rhea" id="RHEA:24793"/>
        <dbReference type="ChEBI" id="CHEBI:15378"/>
        <dbReference type="ChEBI" id="CHEBI:29985"/>
        <dbReference type="ChEBI" id="CHEBI:58278"/>
        <dbReference type="ChEBI" id="CHEBI:58359"/>
        <dbReference type="ChEBI" id="CHEBI:58475"/>
        <dbReference type="ChEBI" id="CHEBI:58525"/>
        <dbReference type="EC" id="4.3.2.10"/>
    </reaction>
</comment>
<dbReference type="AlphaFoldDB" id="A0A286FDE3"/>
<evidence type="ECO:0000256" key="2">
    <source>
        <dbReference type="ARBA" id="ARBA00009667"/>
    </source>
</evidence>
<dbReference type="Pfam" id="PF00977">
    <property type="entry name" value="His_biosynth"/>
    <property type="match status" value="1"/>
</dbReference>
<name>A0A286FDE3_9BACT</name>
<evidence type="ECO:0000256" key="1">
    <source>
        <dbReference type="ARBA" id="ARBA00005091"/>
    </source>
</evidence>
<dbReference type="PANTHER" id="PTHR21235:SF2">
    <property type="entry name" value="IMIDAZOLE GLYCEROL PHOSPHATE SYNTHASE HISHF"/>
    <property type="match status" value="1"/>
</dbReference>
<dbReference type="RefSeq" id="WP_097125339.1">
    <property type="nucleotide sequence ID" value="NZ_OCNH01000001.1"/>
</dbReference>
<reference evidence="13" key="1">
    <citation type="submission" date="2017-09" db="EMBL/GenBank/DDBJ databases">
        <authorList>
            <person name="Varghese N."/>
            <person name="Submissions S."/>
        </authorList>
    </citation>
    <scope>NUCLEOTIDE SEQUENCE [LARGE SCALE GENOMIC DNA]</scope>
    <source>
        <strain evidence="13">DSM 29961</strain>
    </source>
</reference>
<dbReference type="GO" id="GO:0000105">
    <property type="term" value="P:L-histidine biosynthetic process"/>
    <property type="evidence" value="ECO:0007669"/>
    <property type="project" value="UniProtKB-UniPathway"/>
</dbReference>
<keyword evidence="5 11" id="KW-0028">Amino-acid biosynthesis</keyword>
<dbReference type="SUPFAM" id="SSF51366">
    <property type="entry name" value="Ribulose-phoshate binding barrel"/>
    <property type="match status" value="1"/>
</dbReference>
<dbReference type="OrthoDB" id="9781903at2"/>
<accession>A0A286FDE3</accession>
<keyword evidence="6 11" id="KW-0368">Histidine biosynthesis</keyword>
<evidence type="ECO:0000256" key="9">
    <source>
        <dbReference type="ARBA" id="ARBA00030264"/>
    </source>
</evidence>
<evidence type="ECO:0000256" key="8">
    <source>
        <dbReference type="ARBA" id="ARBA00025475"/>
    </source>
</evidence>
<evidence type="ECO:0000256" key="5">
    <source>
        <dbReference type="ARBA" id="ARBA00022605"/>
    </source>
</evidence>
<dbReference type="NCBIfam" id="NF038364">
    <property type="entry name" value="AglZ_HisF2_fam"/>
    <property type="match status" value="1"/>
</dbReference>
<dbReference type="CDD" id="cd04731">
    <property type="entry name" value="HisF"/>
    <property type="match status" value="1"/>
</dbReference>
<dbReference type="UniPathway" id="UPA00031">
    <property type="reaction ID" value="UER00010"/>
</dbReference>
<evidence type="ECO:0000313" key="13">
    <source>
        <dbReference type="Proteomes" id="UP000219452"/>
    </source>
</evidence>
<evidence type="ECO:0000256" key="4">
    <source>
        <dbReference type="ARBA" id="ARBA00012809"/>
    </source>
</evidence>
<evidence type="ECO:0000256" key="10">
    <source>
        <dbReference type="ARBA" id="ARBA00047838"/>
    </source>
</evidence>
<dbReference type="EMBL" id="OCNH01000001">
    <property type="protein sequence ID" value="SOD81261.1"/>
    <property type="molecule type" value="Genomic_DNA"/>
</dbReference>
<dbReference type="GO" id="GO:0016829">
    <property type="term" value="F:lyase activity"/>
    <property type="evidence" value="ECO:0007669"/>
    <property type="project" value="UniProtKB-KW"/>
</dbReference>
<keyword evidence="13" id="KW-1185">Reference proteome</keyword>
<dbReference type="EC" id="4.3.2.10" evidence="4"/>
<organism evidence="12 13">
    <name type="scientific">Spirosoma fluviale</name>
    <dbReference type="NCBI Taxonomy" id="1597977"/>
    <lineage>
        <taxon>Bacteria</taxon>
        <taxon>Pseudomonadati</taxon>
        <taxon>Bacteroidota</taxon>
        <taxon>Cytophagia</taxon>
        <taxon>Cytophagales</taxon>
        <taxon>Cytophagaceae</taxon>
        <taxon>Spirosoma</taxon>
    </lineage>
</organism>
<protein>
    <recommendedName>
        <fullName evidence="4">imidazole glycerol-phosphate synthase</fullName>
        <ecNumber evidence="4">4.3.2.10</ecNumber>
    </recommendedName>
    <alternativeName>
        <fullName evidence="9">IGP synthase cyclase subunit</fullName>
    </alternativeName>
</protein>
<dbReference type="Gene3D" id="3.20.20.70">
    <property type="entry name" value="Aldolase class I"/>
    <property type="match status" value="1"/>
</dbReference>
<comment type="function">
    <text evidence="8">IGPS catalyzes the conversion of PRFAR and glutamine to IGP, AICAR and glutamate. The HisF subunit catalyzes the cyclization activity that produces IGP and AICAR from PRFAR using the ammonia provided by the HisH subunit.</text>
</comment>
<evidence type="ECO:0000256" key="3">
    <source>
        <dbReference type="ARBA" id="ARBA00011152"/>
    </source>
</evidence>
<dbReference type="Proteomes" id="UP000219452">
    <property type="component" value="Unassembled WGS sequence"/>
</dbReference>
<evidence type="ECO:0000256" key="7">
    <source>
        <dbReference type="ARBA" id="ARBA00023239"/>
    </source>
</evidence>
<dbReference type="InterPro" id="IPR011060">
    <property type="entry name" value="RibuloseP-bd_barrel"/>
</dbReference>
<gene>
    <name evidence="12" type="ORF">SAMN06269250_1729</name>
</gene>
<evidence type="ECO:0000256" key="6">
    <source>
        <dbReference type="ARBA" id="ARBA00023102"/>
    </source>
</evidence>
<dbReference type="InterPro" id="IPR050064">
    <property type="entry name" value="IGPS_HisA/HisF"/>
</dbReference>
<dbReference type="PANTHER" id="PTHR21235">
    <property type="entry name" value="IMIDAZOLE GLYCEROL PHOSPHATE SYNTHASE SUBUNIT HISF/H IGP SYNTHASE SUBUNIT HISF/H"/>
    <property type="match status" value="1"/>
</dbReference>
<keyword evidence="7" id="KW-0456">Lyase</keyword>
<evidence type="ECO:0000256" key="11">
    <source>
        <dbReference type="RuleBase" id="RU003657"/>
    </source>
</evidence>